<sequence>MSSFIKVMVASGTKIRVNINHIIYYEPYQKDAYSTKYTRIYITASSDDCIETATNIAEIDKMIEMAVKK</sequence>
<comment type="caution">
    <text evidence="1">The sequence shown here is derived from an EMBL/GenBank/DDBJ whole genome shotgun (WGS) entry which is preliminary data.</text>
</comment>
<protein>
    <submittedName>
        <fullName evidence="1">Uncharacterized protein</fullName>
    </submittedName>
</protein>
<evidence type="ECO:0000313" key="2">
    <source>
        <dbReference type="Proteomes" id="UP001267290"/>
    </source>
</evidence>
<evidence type="ECO:0000313" key="1">
    <source>
        <dbReference type="EMBL" id="MDR6555483.1"/>
    </source>
</evidence>
<keyword evidence="2" id="KW-1185">Reference proteome</keyword>
<proteinExistence type="predicted"/>
<organism evidence="1 2">
    <name type="scientific">Paenibacillus qinlingensis</name>
    <dbReference type="NCBI Taxonomy" id="1837343"/>
    <lineage>
        <taxon>Bacteria</taxon>
        <taxon>Bacillati</taxon>
        <taxon>Bacillota</taxon>
        <taxon>Bacilli</taxon>
        <taxon>Bacillales</taxon>
        <taxon>Paenibacillaceae</taxon>
        <taxon>Paenibacillus</taxon>
    </lineage>
</organism>
<gene>
    <name evidence="1" type="ORF">J2736_006745</name>
</gene>
<dbReference type="EMBL" id="JAVDSB010000030">
    <property type="protein sequence ID" value="MDR6555483.1"/>
    <property type="molecule type" value="Genomic_DNA"/>
</dbReference>
<reference evidence="1 2" key="1">
    <citation type="submission" date="2023-07" db="EMBL/GenBank/DDBJ databases">
        <title>Sorghum-associated microbial communities from plants grown in Nebraska, USA.</title>
        <authorList>
            <person name="Schachtman D."/>
        </authorList>
    </citation>
    <scope>NUCLEOTIDE SEQUENCE [LARGE SCALE GENOMIC DNA]</scope>
    <source>
        <strain evidence="1 2">CC258</strain>
    </source>
</reference>
<dbReference type="RefSeq" id="WP_310502805.1">
    <property type="nucleotide sequence ID" value="NZ_JAVDSB010000030.1"/>
</dbReference>
<name>A0ABU1P6U3_9BACL</name>
<accession>A0ABU1P6U3</accession>
<dbReference type="Proteomes" id="UP001267290">
    <property type="component" value="Unassembled WGS sequence"/>
</dbReference>